<reference evidence="3" key="1">
    <citation type="submission" date="2023-02" db="EMBL/GenBank/DDBJ databases">
        <title>Actinokineospora globicatena NBRC 15670.</title>
        <authorList>
            <person name="Ichikawa N."/>
            <person name="Sato H."/>
            <person name="Tonouchi N."/>
        </authorList>
    </citation>
    <scope>NUCLEOTIDE SEQUENCE</scope>
    <source>
        <strain evidence="3">NBRC 15670</strain>
    </source>
</reference>
<gene>
    <name evidence="3" type="ORF">Aglo03_42550</name>
</gene>
<protein>
    <submittedName>
        <fullName evidence="3">Carboxylesterase</fullName>
    </submittedName>
</protein>
<dbReference type="SUPFAM" id="SSF53474">
    <property type="entry name" value="alpha/beta-Hydrolases"/>
    <property type="match status" value="1"/>
</dbReference>
<dbReference type="EMBL" id="BSSD01000006">
    <property type="protein sequence ID" value="GLW93439.1"/>
    <property type="molecule type" value="Genomic_DNA"/>
</dbReference>
<dbReference type="RefSeq" id="WP_285611790.1">
    <property type="nucleotide sequence ID" value="NZ_BSSD01000006.1"/>
</dbReference>
<organism evidence="3 4">
    <name type="scientific">Actinokineospora globicatena</name>
    <dbReference type="NCBI Taxonomy" id="103729"/>
    <lineage>
        <taxon>Bacteria</taxon>
        <taxon>Bacillati</taxon>
        <taxon>Actinomycetota</taxon>
        <taxon>Actinomycetes</taxon>
        <taxon>Pseudonocardiales</taxon>
        <taxon>Pseudonocardiaceae</taxon>
        <taxon>Actinokineospora</taxon>
    </lineage>
</organism>
<dbReference type="PANTHER" id="PTHR48081">
    <property type="entry name" value="AB HYDROLASE SUPERFAMILY PROTEIN C4A8.06C"/>
    <property type="match status" value="1"/>
</dbReference>
<dbReference type="AlphaFoldDB" id="A0A9W6VAY6"/>
<keyword evidence="1" id="KW-0378">Hydrolase</keyword>
<accession>A0A9W6VAY6</accession>
<evidence type="ECO:0000256" key="1">
    <source>
        <dbReference type="ARBA" id="ARBA00022801"/>
    </source>
</evidence>
<dbReference type="PANTHER" id="PTHR48081:SF8">
    <property type="entry name" value="ALPHA_BETA HYDROLASE FOLD-3 DOMAIN-CONTAINING PROTEIN-RELATED"/>
    <property type="match status" value="1"/>
</dbReference>
<proteinExistence type="predicted"/>
<dbReference type="Gene3D" id="3.40.50.1820">
    <property type="entry name" value="alpha/beta hydrolase"/>
    <property type="match status" value="1"/>
</dbReference>
<dbReference type="InterPro" id="IPR029058">
    <property type="entry name" value="AB_hydrolase_fold"/>
</dbReference>
<dbReference type="InterPro" id="IPR013094">
    <property type="entry name" value="AB_hydrolase_3"/>
</dbReference>
<feature type="domain" description="Alpha/beta hydrolase fold-3" evidence="2">
    <location>
        <begin position="79"/>
        <end position="282"/>
    </location>
</feature>
<evidence type="ECO:0000313" key="4">
    <source>
        <dbReference type="Proteomes" id="UP001165042"/>
    </source>
</evidence>
<sequence length="348" mass="36690">MSYAVGIKEFVDTVNAALPPDYYTYPVERQRELYDSLTEALPIPVPDAVTWRDVTAEYEGRSVRLRVYEPATTSGRGVVFYVRGGGFVIGSLHSHHSLVAEVADRTGLVTIAIDFGMAPENPAPGPVEDCYAGVSAVLADPAAFGLDIDPAAAVVAGESSGANMAVVLSMLARDRGGPVLRGQALISPVLDFTRWRHGGEDAPLLSGGEMEYFVACYCPEVDQAADQYVSPLLGGKFHALPPAYVVGCEKDSLRVDAEKYVELLERNDTPVRYVLEAGMVHAPVRARGVSEPAADMVCRFCAAVVTLAEGKDITIAGSTITDSTVAGSTVATSTDADSTVADAEAAGV</sequence>
<keyword evidence="4" id="KW-1185">Reference proteome</keyword>
<comment type="caution">
    <text evidence="3">The sequence shown here is derived from an EMBL/GenBank/DDBJ whole genome shotgun (WGS) entry which is preliminary data.</text>
</comment>
<dbReference type="Proteomes" id="UP001165042">
    <property type="component" value="Unassembled WGS sequence"/>
</dbReference>
<dbReference type="InterPro" id="IPR050300">
    <property type="entry name" value="GDXG_lipolytic_enzyme"/>
</dbReference>
<dbReference type="GO" id="GO:0016787">
    <property type="term" value="F:hydrolase activity"/>
    <property type="evidence" value="ECO:0007669"/>
    <property type="project" value="UniProtKB-KW"/>
</dbReference>
<evidence type="ECO:0000259" key="2">
    <source>
        <dbReference type="Pfam" id="PF07859"/>
    </source>
</evidence>
<name>A0A9W6VAY6_9PSEU</name>
<evidence type="ECO:0000313" key="3">
    <source>
        <dbReference type="EMBL" id="GLW93439.1"/>
    </source>
</evidence>
<dbReference type="Pfam" id="PF07859">
    <property type="entry name" value="Abhydrolase_3"/>
    <property type="match status" value="1"/>
</dbReference>